<comment type="caution">
    <text evidence="2">The sequence shown here is derived from an EMBL/GenBank/DDBJ whole genome shotgun (WGS) entry which is preliminary data.</text>
</comment>
<proteinExistence type="predicted"/>
<feature type="region of interest" description="Disordered" evidence="1">
    <location>
        <begin position="1"/>
        <end position="51"/>
    </location>
</feature>
<protein>
    <submittedName>
        <fullName evidence="2">Uncharacterized protein</fullName>
    </submittedName>
</protein>
<feature type="region of interest" description="Disordered" evidence="1">
    <location>
        <begin position="229"/>
        <end position="253"/>
    </location>
</feature>
<dbReference type="Proteomes" id="UP001190700">
    <property type="component" value="Unassembled WGS sequence"/>
</dbReference>
<evidence type="ECO:0000313" key="2">
    <source>
        <dbReference type="EMBL" id="KAK3271922.1"/>
    </source>
</evidence>
<gene>
    <name evidence="2" type="ORF">CYMTET_19755</name>
</gene>
<evidence type="ECO:0000313" key="3">
    <source>
        <dbReference type="Proteomes" id="UP001190700"/>
    </source>
</evidence>
<feature type="compositionally biased region" description="Low complexity" evidence="1">
    <location>
        <begin position="1"/>
        <end position="18"/>
    </location>
</feature>
<dbReference type="EMBL" id="LGRX02009270">
    <property type="protein sequence ID" value="KAK3271922.1"/>
    <property type="molecule type" value="Genomic_DNA"/>
</dbReference>
<reference evidence="2 3" key="1">
    <citation type="journal article" date="2015" name="Genome Biol. Evol.">
        <title>Comparative Genomics of a Bacterivorous Green Alga Reveals Evolutionary Causalities and Consequences of Phago-Mixotrophic Mode of Nutrition.</title>
        <authorList>
            <person name="Burns J.A."/>
            <person name="Paasch A."/>
            <person name="Narechania A."/>
            <person name="Kim E."/>
        </authorList>
    </citation>
    <scope>NUCLEOTIDE SEQUENCE [LARGE SCALE GENOMIC DNA]</scope>
    <source>
        <strain evidence="2 3">PLY_AMNH</strain>
    </source>
</reference>
<keyword evidence="3" id="KW-1185">Reference proteome</keyword>
<dbReference type="AlphaFoldDB" id="A0AAE0L4V5"/>
<evidence type="ECO:0000256" key="1">
    <source>
        <dbReference type="SAM" id="MobiDB-lite"/>
    </source>
</evidence>
<sequence length="253" mass="28049">MLAYSHLSSSTSEDSCTSAPRSPDTGSVGDQPVTTGPIGRQWDSGPTAASNAHRIYQATGWAELHGGFTGWGNQTPRQLMADDEPPPARPAMRRRRSPVASRRREATEDPSSPHRSPGSLRTARPAAQRESPDSSESPVTPPPVVPDYQYILFRDGTTTVDIAANVLNAFILHKDAIDGIRSPRRYCNPKHPIMNRYPVSACRIGEYPTAQEYAEYDWWDQGDFDNEHSGWSDSEGRTEAAWEGDFRGWHSPR</sequence>
<organism evidence="2 3">
    <name type="scientific">Cymbomonas tetramitiformis</name>
    <dbReference type="NCBI Taxonomy" id="36881"/>
    <lineage>
        <taxon>Eukaryota</taxon>
        <taxon>Viridiplantae</taxon>
        <taxon>Chlorophyta</taxon>
        <taxon>Pyramimonadophyceae</taxon>
        <taxon>Pyramimonadales</taxon>
        <taxon>Pyramimonadaceae</taxon>
        <taxon>Cymbomonas</taxon>
    </lineage>
</organism>
<accession>A0AAE0L4V5</accession>
<feature type="region of interest" description="Disordered" evidence="1">
    <location>
        <begin position="67"/>
        <end position="144"/>
    </location>
</feature>
<name>A0AAE0L4V5_9CHLO</name>